<dbReference type="PANTHER" id="PTHR34875">
    <property type="entry name" value="UPF0237 PROTEIN MJ1558"/>
    <property type="match status" value="1"/>
</dbReference>
<proteinExistence type="inferred from homology"/>
<dbReference type="InterPro" id="IPR050990">
    <property type="entry name" value="UPF0237/GcvR_regulator"/>
</dbReference>
<dbReference type="PROSITE" id="PS51671">
    <property type="entry name" value="ACT"/>
    <property type="match status" value="1"/>
</dbReference>
<evidence type="ECO:0000313" key="3">
    <source>
        <dbReference type="EMBL" id="MDY5132280.1"/>
    </source>
</evidence>
<dbReference type="SUPFAM" id="SSF55021">
    <property type="entry name" value="ACT-like"/>
    <property type="match status" value="1"/>
</dbReference>
<dbReference type="PANTHER" id="PTHR34875:SF6">
    <property type="entry name" value="UPF0237 PROTEIN MJ1558"/>
    <property type="match status" value="1"/>
</dbReference>
<evidence type="ECO:0000256" key="1">
    <source>
        <dbReference type="HAMAP-Rule" id="MF_01054"/>
    </source>
</evidence>
<comment type="caution">
    <text evidence="4">The sequence shown here is derived from an EMBL/GenBank/DDBJ whole genome shotgun (WGS) entry which is preliminary data.</text>
</comment>
<dbReference type="Pfam" id="PF13740">
    <property type="entry name" value="ACT_6"/>
    <property type="match status" value="1"/>
</dbReference>
<evidence type="ECO:0000313" key="6">
    <source>
        <dbReference type="Proteomes" id="UP001281731"/>
    </source>
</evidence>
<gene>
    <name evidence="4" type="ORF">R6G80_04125</name>
    <name evidence="3" type="ORF">R6G86_00795</name>
</gene>
<dbReference type="InterPro" id="IPR022986">
    <property type="entry name" value="UPF0237_ACT"/>
</dbReference>
<dbReference type="AlphaFoldDB" id="A0AAW9HLZ2"/>
<dbReference type="Proteomes" id="UP001281731">
    <property type="component" value="Unassembled WGS sequence"/>
</dbReference>
<evidence type="ECO:0000313" key="5">
    <source>
        <dbReference type="Proteomes" id="UP001275049"/>
    </source>
</evidence>
<dbReference type="EMBL" id="JAWNGA010000001">
    <property type="protein sequence ID" value="MDY5132280.1"/>
    <property type="molecule type" value="Genomic_DNA"/>
</dbReference>
<dbReference type="CDD" id="cd04872">
    <property type="entry name" value="ACT_1ZPV"/>
    <property type="match status" value="1"/>
</dbReference>
<evidence type="ECO:0000259" key="2">
    <source>
        <dbReference type="PROSITE" id="PS51671"/>
    </source>
</evidence>
<organism evidence="4 6">
    <name type="scientific">Actinotignum urinale</name>
    <dbReference type="NCBI Taxonomy" id="190146"/>
    <lineage>
        <taxon>Bacteria</taxon>
        <taxon>Bacillati</taxon>
        <taxon>Actinomycetota</taxon>
        <taxon>Actinomycetes</taxon>
        <taxon>Actinomycetales</taxon>
        <taxon>Actinomycetaceae</taxon>
        <taxon>Actinotignum</taxon>
    </lineage>
</organism>
<dbReference type="InterPro" id="IPR002912">
    <property type="entry name" value="ACT_dom"/>
</dbReference>
<dbReference type="EMBL" id="JAWNGC010000004">
    <property type="protein sequence ID" value="MDY5154910.1"/>
    <property type="molecule type" value="Genomic_DNA"/>
</dbReference>
<protein>
    <recommendedName>
        <fullName evidence="1">UPF0237 protein R6G80_04125</fullName>
    </recommendedName>
</protein>
<dbReference type="HAMAP" id="MF_01054">
    <property type="entry name" value="UPF0237"/>
    <property type="match status" value="1"/>
</dbReference>
<comment type="similarity">
    <text evidence="1">Belongs to the UPF0237 family.</text>
</comment>
<accession>A0AAW9HLZ2</accession>
<reference evidence="4 5" key="1">
    <citation type="submission" date="2023-10" db="EMBL/GenBank/DDBJ databases">
        <title>Whole Genome based description of the genera Actinobaculum and Actinotignum reveals a complex phylogenetic relationship within the species included in the genus Actinotignum.</title>
        <authorList>
            <person name="Jensen C.S."/>
            <person name="Dargis R."/>
            <person name="Kemp M."/>
            <person name="Christensen J.J."/>
        </authorList>
    </citation>
    <scope>NUCLEOTIDE SEQUENCE</scope>
    <source>
        <strain evidence="4">SLA_B511</strain>
        <strain evidence="3 5">SLA_B974</strain>
    </source>
</reference>
<keyword evidence="5" id="KW-1185">Reference proteome</keyword>
<dbReference type="NCBIfam" id="NF001220">
    <property type="entry name" value="PRK00194.1"/>
    <property type="match status" value="1"/>
</dbReference>
<sequence>MEAIMTVTGLDRTGIVAAVSASLAREHANITNISQTLMGEYFTMILHLSLREETNFATFKDAMAELGEKEALDIRVQSAAIFHAMHRI</sequence>
<feature type="domain" description="ACT" evidence="2">
    <location>
        <begin position="4"/>
        <end position="81"/>
    </location>
</feature>
<dbReference type="InterPro" id="IPR045865">
    <property type="entry name" value="ACT-like_dom_sf"/>
</dbReference>
<dbReference type="Gene3D" id="3.30.70.260">
    <property type="match status" value="1"/>
</dbReference>
<dbReference type="RefSeq" id="WP_022865637.1">
    <property type="nucleotide sequence ID" value="NZ_CAMYCL010000016.1"/>
</dbReference>
<dbReference type="Proteomes" id="UP001275049">
    <property type="component" value="Unassembled WGS sequence"/>
</dbReference>
<name>A0AAW9HLZ2_9ACTO</name>
<evidence type="ECO:0000313" key="4">
    <source>
        <dbReference type="EMBL" id="MDY5154910.1"/>
    </source>
</evidence>